<dbReference type="InterPro" id="IPR012902">
    <property type="entry name" value="N_methyl_site"/>
</dbReference>
<keyword evidence="1" id="KW-1133">Transmembrane helix</keyword>
<dbReference type="SUPFAM" id="SSF54523">
    <property type="entry name" value="Pili subunits"/>
    <property type="match status" value="1"/>
</dbReference>
<reference evidence="2" key="1">
    <citation type="submission" date="2023-03" db="EMBL/GenBank/DDBJ databases">
        <authorList>
            <person name="Cleenwerck I."/>
        </authorList>
    </citation>
    <scope>NUCLEOTIDE SEQUENCE</scope>
    <source>
        <strain evidence="2">LMG 32879</strain>
    </source>
</reference>
<feature type="transmembrane region" description="Helical" evidence="1">
    <location>
        <begin position="12"/>
        <end position="31"/>
    </location>
</feature>
<dbReference type="RefSeq" id="WP_289843760.1">
    <property type="nucleotide sequence ID" value="NZ_CATKSH010000025.1"/>
</dbReference>
<organism evidence="2 3">
    <name type="scientific">Brytella acorum</name>
    <dbReference type="NCBI Taxonomy" id="2959299"/>
    <lineage>
        <taxon>Bacteria</taxon>
        <taxon>Pseudomonadati</taxon>
        <taxon>Pseudomonadota</taxon>
        <taxon>Alphaproteobacteria</taxon>
        <taxon>Acetobacterales</taxon>
        <taxon>Acetobacteraceae</taxon>
        <taxon>Brytella</taxon>
    </lineage>
</organism>
<keyword evidence="1" id="KW-0472">Membrane</keyword>
<dbReference type="EMBL" id="CATKSH010000025">
    <property type="protein sequence ID" value="CAI9121862.1"/>
    <property type="molecule type" value="Genomic_DNA"/>
</dbReference>
<proteinExistence type="predicted"/>
<gene>
    <name evidence="2" type="ORF">LMG32879_002717</name>
</gene>
<name>A0AA35Y4I6_9PROT</name>
<protein>
    <submittedName>
        <fullName evidence="2">Type 4 pilus major pilin</fullName>
    </submittedName>
</protein>
<evidence type="ECO:0000313" key="3">
    <source>
        <dbReference type="Proteomes" id="UP001176960"/>
    </source>
</evidence>
<evidence type="ECO:0000256" key="1">
    <source>
        <dbReference type="SAM" id="Phobius"/>
    </source>
</evidence>
<comment type="caution">
    <text evidence="2">The sequence shown here is derived from an EMBL/GenBank/DDBJ whole genome shotgun (WGS) entry which is preliminary data.</text>
</comment>
<sequence>MRKGITLIESLFVLGIMAVLVGGVMVFYSLATVSMKSNQLITEVSELIQITQDLNKDRTTFTGMNSQVLAKTGLVSSKYISGGTLVTPWGGEIQAIPFNYSDNGPDVYLAFNILNLPREACEKLGMQDFGGTAQSVTVTNMRVDDTEGLSPIVLVTNCENGNNNYVNIRIMH</sequence>
<dbReference type="Gene3D" id="3.30.1690.10">
    <property type="entry name" value="TcpA-like pilin"/>
    <property type="match status" value="1"/>
</dbReference>
<dbReference type="InterPro" id="IPR045584">
    <property type="entry name" value="Pilin-like"/>
</dbReference>
<keyword evidence="3" id="KW-1185">Reference proteome</keyword>
<evidence type="ECO:0000313" key="2">
    <source>
        <dbReference type="EMBL" id="CAI9121862.1"/>
    </source>
</evidence>
<dbReference type="AlphaFoldDB" id="A0AA35Y4I6"/>
<dbReference type="PROSITE" id="PS00409">
    <property type="entry name" value="PROKAR_NTER_METHYL"/>
    <property type="match status" value="1"/>
</dbReference>
<dbReference type="Proteomes" id="UP001176960">
    <property type="component" value="Unassembled WGS sequence"/>
</dbReference>
<dbReference type="InterPro" id="IPR007971">
    <property type="entry name" value="Bundlin"/>
</dbReference>
<dbReference type="GO" id="GO:0009289">
    <property type="term" value="C:pilus"/>
    <property type="evidence" value="ECO:0007669"/>
    <property type="project" value="InterPro"/>
</dbReference>
<keyword evidence="1" id="KW-0812">Transmembrane</keyword>
<dbReference type="Pfam" id="PF05307">
    <property type="entry name" value="Bundlin"/>
    <property type="match status" value="1"/>
</dbReference>
<accession>A0AA35Y4I6</accession>